<comment type="caution">
    <text evidence="2">The sequence shown here is derived from an EMBL/GenBank/DDBJ whole genome shotgun (WGS) entry which is preliminary data.</text>
</comment>
<keyword evidence="3" id="KW-1185">Reference proteome</keyword>
<dbReference type="PROSITE" id="PS51257">
    <property type="entry name" value="PROKAR_LIPOPROTEIN"/>
    <property type="match status" value="1"/>
</dbReference>
<evidence type="ECO:0000313" key="3">
    <source>
        <dbReference type="Proteomes" id="UP000734823"/>
    </source>
</evidence>
<organism evidence="2 3">
    <name type="scientific">Actinokineospora xionganensis</name>
    <dbReference type="NCBI Taxonomy" id="2684470"/>
    <lineage>
        <taxon>Bacteria</taxon>
        <taxon>Bacillati</taxon>
        <taxon>Actinomycetota</taxon>
        <taxon>Actinomycetes</taxon>
        <taxon>Pseudonocardiales</taxon>
        <taxon>Pseudonocardiaceae</taxon>
        <taxon>Actinokineospora</taxon>
    </lineage>
</organism>
<proteinExistence type="predicted"/>
<sequence length="59" mass="5338">MVTQGRALRGAALAAALILGVSACGSSESGGGGEAAAPGALAGVGPISLVTGKDTSGNL</sequence>
<name>A0ABR7LGM2_9PSEU</name>
<evidence type="ECO:0000256" key="1">
    <source>
        <dbReference type="SAM" id="SignalP"/>
    </source>
</evidence>
<protein>
    <submittedName>
        <fullName evidence="2">ABC transporter substrate-binding protein</fullName>
    </submittedName>
</protein>
<feature type="non-terminal residue" evidence="2">
    <location>
        <position position="59"/>
    </location>
</feature>
<dbReference type="EMBL" id="JABVED010000067">
    <property type="protein sequence ID" value="MBC6451758.1"/>
    <property type="molecule type" value="Genomic_DNA"/>
</dbReference>
<evidence type="ECO:0000313" key="2">
    <source>
        <dbReference type="EMBL" id="MBC6451758.1"/>
    </source>
</evidence>
<keyword evidence="1" id="KW-0732">Signal</keyword>
<feature type="signal peptide" evidence="1">
    <location>
        <begin position="1"/>
        <end position="23"/>
    </location>
</feature>
<reference evidence="2 3" key="1">
    <citation type="submission" date="2020-06" db="EMBL/GenBank/DDBJ databases">
        <title>Actinokineospora xiongansis sp. nov., isolated from soil of Baiyangdian.</title>
        <authorList>
            <person name="Zhang X."/>
        </authorList>
    </citation>
    <scope>NUCLEOTIDE SEQUENCE [LARGE SCALE GENOMIC DNA]</scope>
    <source>
        <strain evidence="2 3">HBU206404</strain>
    </source>
</reference>
<gene>
    <name evidence="2" type="ORF">GPZ80_31945</name>
</gene>
<accession>A0ABR7LGM2</accession>
<feature type="chain" id="PRO_5046266391" evidence="1">
    <location>
        <begin position="24"/>
        <end position="59"/>
    </location>
</feature>
<dbReference type="Proteomes" id="UP000734823">
    <property type="component" value="Unassembled WGS sequence"/>
</dbReference>